<dbReference type="Gene3D" id="1.10.1660.10">
    <property type="match status" value="1"/>
</dbReference>
<keyword evidence="1" id="KW-0175">Coiled coil</keyword>
<dbReference type="GO" id="GO:0003677">
    <property type="term" value="F:DNA binding"/>
    <property type="evidence" value="ECO:0007669"/>
    <property type="project" value="InterPro"/>
</dbReference>
<evidence type="ECO:0000256" key="1">
    <source>
        <dbReference type="SAM" id="Coils"/>
    </source>
</evidence>
<evidence type="ECO:0000313" key="3">
    <source>
        <dbReference type="EMBL" id="KAB1441236.1"/>
    </source>
</evidence>
<organism evidence="3 4">
    <name type="scientific">Pseudodesulfovibrio senegalensis</name>
    <dbReference type="NCBI Taxonomy" id="1721087"/>
    <lineage>
        <taxon>Bacteria</taxon>
        <taxon>Pseudomonadati</taxon>
        <taxon>Thermodesulfobacteriota</taxon>
        <taxon>Desulfovibrionia</taxon>
        <taxon>Desulfovibrionales</taxon>
        <taxon>Desulfovibrionaceae</taxon>
    </lineage>
</organism>
<gene>
    <name evidence="3" type="ORF">F8A88_12470</name>
</gene>
<feature type="domain" description="HTH merR-type" evidence="2">
    <location>
        <begin position="8"/>
        <end position="75"/>
    </location>
</feature>
<dbReference type="InterPro" id="IPR000551">
    <property type="entry name" value="MerR-type_HTH_dom"/>
</dbReference>
<dbReference type="Proteomes" id="UP000438699">
    <property type="component" value="Unassembled WGS sequence"/>
</dbReference>
<dbReference type="SUPFAM" id="SSF46955">
    <property type="entry name" value="Putative DNA-binding domain"/>
    <property type="match status" value="1"/>
</dbReference>
<comment type="caution">
    <text evidence="3">The sequence shown here is derived from an EMBL/GenBank/DDBJ whole genome shotgun (WGS) entry which is preliminary data.</text>
</comment>
<proteinExistence type="predicted"/>
<dbReference type="EMBL" id="WAIE01000005">
    <property type="protein sequence ID" value="KAB1441236.1"/>
    <property type="molecule type" value="Genomic_DNA"/>
</dbReference>
<dbReference type="GO" id="GO:0006355">
    <property type="term" value="P:regulation of DNA-templated transcription"/>
    <property type="evidence" value="ECO:0007669"/>
    <property type="project" value="InterPro"/>
</dbReference>
<keyword evidence="4" id="KW-1185">Reference proteome</keyword>
<dbReference type="RefSeq" id="WP_151151491.1">
    <property type="nucleotide sequence ID" value="NZ_WAIE01000005.1"/>
</dbReference>
<dbReference type="Pfam" id="PF13411">
    <property type="entry name" value="MerR_1"/>
    <property type="match status" value="1"/>
</dbReference>
<sequence length="302" mass="34014">MQRQSKYMSLREVGRRLDIPPSTIVYYKDKFQRFIPSSGGEGRRRRYPMEALEIFRRIREMFGENWTVEQIENELALKFSGLVNNDQRDQRLTNVAGASSSGLEAVLAKISDALDDQGLFRSEIRSLRDEVRGLRDEYADMKQSMSSRVSELELRLKDAVAANERLERIVRGERSGGIAFPDSEYLERPLVIRANGEYLGVQGTGSKHFSLKDFVTLIERSASGARVVDTSWQYTSGNWVLVVKLDDSGRAVQQDIVLVTAQTVTPSGNTVTEIVRLNIDGVDAPDSLLLSLFRQVRTVFGG</sequence>
<evidence type="ECO:0000259" key="2">
    <source>
        <dbReference type="Pfam" id="PF13411"/>
    </source>
</evidence>
<feature type="coiled-coil region" evidence="1">
    <location>
        <begin position="124"/>
        <end position="169"/>
    </location>
</feature>
<dbReference type="OrthoDB" id="5447718at2"/>
<protein>
    <submittedName>
        <fullName evidence="3">MerR family transcriptional regulator</fullName>
    </submittedName>
</protein>
<dbReference type="InterPro" id="IPR009061">
    <property type="entry name" value="DNA-bd_dom_put_sf"/>
</dbReference>
<name>A0A6N6N2K1_9BACT</name>
<evidence type="ECO:0000313" key="4">
    <source>
        <dbReference type="Proteomes" id="UP000438699"/>
    </source>
</evidence>
<accession>A0A6N6N2K1</accession>
<dbReference type="AlphaFoldDB" id="A0A6N6N2K1"/>
<reference evidence="3 4" key="1">
    <citation type="journal article" date="2017" name="Int. J. Syst. Evol. Microbiol.">
        <title>Desulfovibrio senegalensis sp. nov., a mesophilic sulfate reducer isolated from marine sediment.</title>
        <authorList>
            <person name="Thioye A."/>
            <person name="Gam Z.B.A."/>
            <person name="Mbengue M."/>
            <person name="Cayol J.L."/>
            <person name="Joseph-Bartoli M."/>
            <person name="Toure-Kane C."/>
            <person name="Labat M."/>
        </authorList>
    </citation>
    <scope>NUCLEOTIDE SEQUENCE [LARGE SCALE GENOMIC DNA]</scope>
    <source>
        <strain evidence="3 4">DSM 101509</strain>
    </source>
</reference>